<sequence>MLATFQTLIENELKGRKKETVVQDAGAHAPAEARQVWAWGGRSEEVAVLLSGGVDSSVALELVRRQGFKPRAFYLRIWLEDELAHLGECPWEEDWSYASSVAEQLKVPLESISLQEEYWEQVVEYLIREAKMGRTPNPDIMCNSRIKFGMFEEYVGKHFSRVASGHYAVSCHDDVGTRPSRLMMSPDKVKDQTYFLCNLRQDQLKHALFPIGGYTKEKVRELAREFNLPTQRRKDSQGICFLGKLKFEDFVGHHLGEDPGPVIDFHTGRELGEHRGLWFYTIGQRKGLGSATRKVTHLGPWFVAGKDRERNMLYVSNQYDVIEGPRRSFDVEQINWMAGSLPEDDALRLRIKTRHGPNIHDGLLTLSQGKLSGRVSLDGRDSGLAPGQWAALYDGEECIGGGMIADSTFLTKPEEEEEENGELAVAFGEDK</sequence>
<feature type="domain" description="tRNA-specific 2-thiouridylase MnmA-like central" evidence="14">
    <location>
        <begin position="248"/>
        <end position="316"/>
    </location>
</feature>
<dbReference type="Pfam" id="PF03054">
    <property type="entry name" value="tRNA_Me_trans"/>
    <property type="match status" value="1"/>
</dbReference>
<dbReference type="Gene3D" id="2.40.30.10">
    <property type="entry name" value="Translation factors"/>
    <property type="match status" value="1"/>
</dbReference>
<gene>
    <name evidence="15" type="ORF">GUITHDRAFT_76798</name>
</gene>
<reference evidence="15 17" key="1">
    <citation type="journal article" date="2012" name="Nature">
        <title>Algal genomes reveal evolutionary mosaicism and the fate of nucleomorphs.</title>
        <authorList>
            <consortium name="DOE Joint Genome Institute"/>
            <person name="Curtis B.A."/>
            <person name="Tanifuji G."/>
            <person name="Burki F."/>
            <person name="Gruber A."/>
            <person name="Irimia M."/>
            <person name="Maruyama S."/>
            <person name="Arias M.C."/>
            <person name="Ball S.G."/>
            <person name="Gile G.H."/>
            <person name="Hirakawa Y."/>
            <person name="Hopkins J.F."/>
            <person name="Kuo A."/>
            <person name="Rensing S.A."/>
            <person name="Schmutz J."/>
            <person name="Symeonidi A."/>
            <person name="Elias M."/>
            <person name="Eveleigh R.J."/>
            <person name="Herman E.K."/>
            <person name="Klute M.J."/>
            <person name="Nakayama T."/>
            <person name="Obornik M."/>
            <person name="Reyes-Prieto A."/>
            <person name="Armbrust E.V."/>
            <person name="Aves S.J."/>
            <person name="Beiko R.G."/>
            <person name="Coutinho P."/>
            <person name="Dacks J.B."/>
            <person name="Durnford D.G."/>
            <person name="Fast N.M."/>
            <person name="Green B.R."/>
            <person name="Grisdale C.J."/>
            <person name="Hempel F."/>
            <person name="Henrissat B."/>
            <person name="Hoppner M.P."/>
            <person name="Ishida K."/>
            <person name="Kim E."/>
            <person name="Koreny L."/>
            <person name="Kroth P.G."/>
            <person name="Liu Y."/>
            <person name="Malik S.B."/>
            <person name="Maier U.G."/>
            <person name="McRose D."/>
            <person name="Mock T."/>
            <person name="Neilson J.A."/>
            <person name="Onodera N.T."/>
            <person name="Poole A.M."/>
            <person name="Pritham E.J."/>
            <person name="Richards T.A."/>
            <person name="Rocap G."/>
            <person name="Roy S.W."/>
            <person name="Sarai C."/>
            <person name="Schaack S."/>
            <person name="Shirato S."/>
            <person name="Slamovits C.H."/>
            <person name="Spencer D.F."/>
            <person name="Suzuki S."/>
            <person name="Worden A.Z."/>
            <person name="Zauner S."/>
            <person name="Barry K."/>
            <person name="Bell C."/>
            <person name="Bharti A.K."/>
            <person name="Crow J.A."/>
            <person name="Grimwood J."/>
            <person name="Kramer R."/>
            <person name="Lindquist E."/>
            <person name="Lucas S."/>
            <person name="Salamov A."/>
            <person name="McFadden G.I."/>
            <person name="Lane C.E."/>
            <person name="Keeling P.J."/>
            <person name="Gray M.W."/>
            <person name="Grigoriev I.V."/>
            <person name="Archibald J.M."/>
        </authorList>
    </citation>
    <scope>NUCLEOTIDE SEQUENCE</scope>
    <source>
        <strain evidence="15 17">CCMP2712</strain>
    </source>
</reference>
<dbReference type="RefSeq" id="XP_005825870.1">
    <property type="nucleotide sequence ID" value="XM_005825813.1"/>
</dbReference>
<feature type="region of interest" description="Disordered" evidence="12">
    <location>
        <begin position="412"/>
        <end position="431"/>
    </location>
</feature>
<evidence type="ECO:0000256" key="12">
    <source>
        <dbReference type="SAM" id="MobiDB-lite"/>
    </source>
</evidence>
<dbReference type="InterPro" id="IPR046884">
    <property type="entry name" value="MnmA-like_central"/>
</dbReference>
<keyword evidence="8" id="KW-0067">ATP-binding</keyword>
<dbReference type="GO" id="GO:0005524">
    <property type="term" value="F:ATP binding"/>
    <property type="evidence" value="ECO:0007669"/>
    <property type="project" value="UniProtKB-KW"/>
</dbReference>
<dbReference type="NCBIfam" id="TIGR00420">
    <property type="entry name" value="trmU"/>
    <property type="match status" value="1"/>
</dbReference>
<evidence type="ECO:0000259" key="13">
    <source>
        <dbReference type="Pfam" id="PF20258"/>
    </source>
</evidence>
<keyword evidence="4" id="KW-0820">tRNA-binding</keyword>
<dbReference type="InterPro" id="IPR046885">
    <property type="entry name" value="MnmA-like_C"/>
</dbReference>
<proteinExistence type="inferred from homology"/>
<evidence type="ECO:0000256" key="11">
    <source>
        <dbReference type="ARBA" id="ARBA00049564"/>
    </source>
</evidence>
<evidence type="ECO:0000313" key="16">
    <source>
        <dbReference type="EnsemblProtists" id="EKX38890"/>
    </source>
</evidence>
<evidence type="ECO:0000256" key="8">
    <source>
        <dbReference type="ARBA" id="ARBA00022840"/>
    </source>
</evidence>
<organism evidence="15">
    <name type="scientific">Guillardia theta (strain CCMP2712)</name>
    <name type="common">Cryptophyte</name>
    <dbReference type="NCBI Taxonomy" id="905079"/>
    <lineage>
        <taxon>Eukaryota</taxon>
        <taxon>Cryptophyceae</taxon>
        <taxon>Pyrenomonadales</taxon>
        <taxon>Geminigeraceae</taxon>
        <taxon>Guillardia</taxon>
    </lineage>
</organism>
<dbReference type="GO" id="GO:0000049">
    <property type="term" value="F:tRNA binding"/>
    <property type="evidence" value="ECO:0007669"/>
    <property type="project" value="UniProtKB-KW"/>
</dbReference>
<dbReference type="OrthoDB" id="3685at2759"/>
<evidence type="ECO:0000259" key="14">
    <source>
        <dbReference type="Pfam" id="PF20259"/>
    </source>
</evidence>
<name>L1IST2_GUITC</name>
<dbReference type="eggNOG" id="KOG2805">
    <property type="taxonomic scope" value="Eukaryota"/>
</dbReference>
<evidence type="ECO:0000256" key="4">
    <source>
        <dbReference type="ARBA" id="ARBA00022555"/>
    </source>
</evidence>
<dbReference type="NCBIfam" id="NF001138">
    <property type="entry name" value="PRK00143.1"/>
    <property type="match status" value="1"/>
</dbReference>
<dbReference type="PaxDb" id="55529-EKX38890"/>
<dbReference type="InterPro" id="IPR051305">
    <property type="entry name" value="tRNA_2-thiouridylase_MnmA"/>
</dbReference>
<comment type="function">
    <text evidence="1">Catalyzes the 2-thiolation of uridine at the wobble position (U34) of mitochondrial tRNA(Lys), tRNA(Glu) and tRNA(Gln). Required for the formation of 5-taurinomethyl-2-thiouridine (tm5s2U) of mitochondrial tRNA(Lys), tRNA(Glu), and tRNA(Gln) at the wobble position. ATP is required to activate the C2 atom of the wobble base.</text>
</comment>
<keyword evidence="9" id="KW-0694">RNA-binding</keyword>
<keyword evidence="7" id="KW-0547">Nucleotide-binding</keyword>
<evidence type="ECO:0000256" key="1">
    <source>
        <dbReference type="ARBA" id="ARBA00003986"/>
    </source>
</evidence>
<dbReference type="InterPro" id="IPR023382">
    <property type="entry name" value="MnmA-like_central_sf"/>
</dbReference>
<comment type="similarity">
    <text evidence="2">Belongs to the MnmA/TRMU family.</text>
</comment>
<evidence type="ECO:0000256" key="6">
    <source>
        <dbReference type="ARBA" id="ARBA00022694"/>
    </source>
</evidence>
<dbReference type="OMA" id="WFVNSEG"/>
<dbReference type="AlphaFoldDB" id="L1IST2"/>
<protein>
    <recommendedName>
        <fullName evidence="3">tRNA-5-taurinomethyluridine 2-sulfurtransferase</fullName>
        <ecNumber evidence="3">2.8.1.14</ecNumber>
    </recommendedName>
</protein>
<dbReference type="EC" id="2.8.1.14" evidence="3"/>
<dbReference type="Gene3D" id="3.40.50.620">
    <property type="entry name" value="HUPs"/>
    <property type="match status" value="1"/>
</dbReference>
<dbReference type="HAMAP" id="MF_00144">
    <property type="entry name" value="tRNA_thiouridyl_MnmA"/>
    <property type="match status" value="1"/>
</dbReference>
<evidence type="ECO:0000313" key="17">
    <source>
        <dbReference type="Proteomes" id="UP000011087"/>
    </source>
</evidence>
<dbReference type="CDD" id="cd01998">
    <property type="entry name" value="MnmA_TRMU-like"/>
    <property type="match status" value="1"/>
</dbReference>
<evidence type="ECO:0000256" key="9">
    <source>
        <dbReference type="ARBA" id="ARBA00022884"/>
    </source>
</evidence>
<dbReference type="PANTHER" id="PTHR43052:SF1">
    <property type="entry name" value="TRNA-5-TAURINOMETHYLURIDINE 2-SULFURTRANSFERASE"/>
    <property type="match status" value="1"/>
</dbReference>
<dbReference type="Proteomes" id="UP000011087">
    <property type="component" value="Unassembled WGS sequence"/>
</dbReference>
<dbReference type="PANTHER" id="PTHR43052">
    <property type="match status" value="1"/>
</dbReference>
<feature type="domain" description="tRNA-specific 2-thiouridylase MnmA-like C-terminal" evidence="13">
    <location>
        <begin position="327"/>
        <end position="404"/>
    </location>
</feature>
<dbReference type="Pfam" id="PF20258">
    <property type="entry name" value="tRNA_Me_trans_C"/>
    <property type="match status" value="1"/>
</dbReference>
<evidence type="ECO:0000256" key="3">
    <source>
        <dbReference type="ARBA" id="ARBA00011953"/>
    </source>
</evidence>
<keyword evidence="5" id="KW-0808">Transferase</keyword>
<evidence type="ECO:0000313" key="15">
    <source>
        <dbReference type="EMBL" id="EKX38890.1"/>
    </source>
</evidence>
<evidence type="ECO:0000256" key="10">
    <source>
        <dbReference type="ARBA" id="ARBA00023157"/>
    </source>
</evidence>
<evidence type="ECO:0000256" key="5">
    <source>
        <dbReference type="ARBA" id="ARBA00022679"/>
    </source>
</evidence>
<dbReference type="KEGG" id="gtt:GUITHDRAFT_76798"/>
<dbReference type="EMBL" id="JH993044">
    <property type="protein sequence ID" value="EKX38890.1"/>
    <property type="molecule type" value="Genomic_DNA"/>
</dbReference>
<dbReference type="Gene3D" id="2.30.30.280">
    <property type="entry name" value="Adenine nucleotide alpha hydrolases-like domains"/>
    <property type="match status" value="1"/>
</dbReference>
<dbReference type="STRING" id="905079.L1IST2"/>
<evidence type="ECO:0000256" key="7">
    <source>
        <dbReference type="ARBA" id="ARBA00022741"/>
    </source>
</evidence>
<dbReference type="HOGENOM" id="CLU_035188_1_0_1"/>
<keyword evidence="17" id="KW-1185">Reference proteome</keyword>
<dbReference type="GO" id="GO:0061708">
    <property type="term" value="F:tRNA-5-taurinomethyluridine 2-sulfurtransferase"/>
    <property type="evidence" value="ECO:0007669"/>
    <property type="project" value="UniProtKB-EC"/>
</dbReference>
<dbReference type="SUPFAM" id="SSF52402">
    <property type="entry name" value="Adenine nucleotide alpha hydrolases-like"/>
    <property type="match status" value="1"/>
</dbReference>
<dbReference type="InterPro" id="IPR004506">
    <property type="entry name" value="MnmA-like"/>
</dbReference>
<evidence type="ECO:0000256" key="2">
    <source>
        <dbReference type="ARBA" id="ARBA00006191"/>
    </source>
</evidence>
<comment type="catalytic activity">
    <reaction evidence="11">
        <text>5-taurinomethyluridine(34) in tRNA + S-sulfanyl-L-cysteinyl-[protein] + AH2 + ATP = 5-taurinomethyl-2-thiouridine(34) in tRNA + L-cysteinyl-[protein] + A + AMP + diphosphate + H(+)</text>
        <dbReference type="Rhea" id="RHEA:47040"/>
        <dbReference type="Rhea" id="RHEA-COMP:10131"/>
        <dbReference type="Rhea" id="RHEA-COMP:11726"/>
        <dbReference type="Rhea" id="RHEA-COMP:11732"/>
        <dbReference type="Rhea" id="RHEA-COMP:11733"/>
        <dbReference type="ChEBI" id="CHEBI:13193"/>
        <dbReference type="ChEBI" id="CHEBI:15378"/>
        <dbReference type="ChEBI" id="CHEBI:17499"/>
        <dbReference type="ChEBI" id="CHEBI:29950"/>
        <dbReference type="ChEBI" id="CHEBI:30616"/>
        <dbReference type="ChEBI" id="CHEBI:33019"/>
        <dbReference type="ChEBI" id="CHEBI:61963"/>
        <dbReference type="ChEBI" id="CHEBI:87171"/>
        <dbReference type="ChEBI" id="CHEBI:87172"/>
        <dbReference type="ChEBI" id="CHEBI:456215"/>
        <dbReference type="EC" id="2.8.1.14"/>
    </reaction>
</comment>
<dbReference type="GO" id="GO:0008033">
    <property type="term" value="P:tRNA processing"/>
    <property type="evidence" value="ECO:0007669"/>
    <property type="project" value="UniProtKB-KW"/>
</dbReference>
<dbReference type="GeneID" id="17295617"/>
<dbReference type="InterPro" id="IPR014729">
    <property type="entry name" value="Rossmann-like_a/b/a_fold"/>
</dbReference>
<dbReference type="Pfam" id="PF20259">
    <property type="entry name" value="tRNA_Me_trans_M"/>
    <property type="match status" value="1"/>
</dbReference>
<dbReference type="EnsemblProtists" id="EKX38890">
    <property type="protein sequence ID" value="EKX38890"/>
    <property type="gene ID" value="GUITHDRAFT_76798"/>
</dbReference>
<keyword evidence="6" id="KW-0819">tRNA processing</keyword>
<reference evidence="16" key="3">
    <citation type="submission" date="2016-03" db="UniProtKB">
        <authorList>
            <consortium name="EnsemblProtists"/>
        </authorList>
    </citation>
    <scope>IDENTIFICATION</scope>
</reference>
<accession>L1IST2</accession>
<reference evidence="17" key="2">
    <citation type="submission" date="2012-11" db="EMBL/GenBank/DDBJ databases">
        <authorList>
            <person name="Kuo A."/>
            <person name="Curtis B.A."/>
            <person name="Tanifuji G."/>
            <person name="Burki F."/>
            <person name="Gruber A."/>
            <person name="Irimia M."/>
            <person name="Maruyama S."/>
            <person name="Arias M.C."/>
            <person name="Ball S.G."/>
            <person name="Gile G.H."/>
            <person name="Hirakawa Y."/>
            <person name="Hopkins J.F."/>
            <person name="Rensing S.A."/>
            <person name="Schmutz J."/>
            <person name="Symeonidi A."/>
            <person name="Elias M."/>
            <person name="Eveleigh R.J."/>
            <person name="Herman E.K."/>
            <person name="Klute M.J."/>
            <person name="Nakayama T."/>
            <person name="Obornik M."/>
            <person name="Reyes-Prieto A."/>
            <person name="Armbrust E.V."/>
            <person name="Aves S.J."/>
            <person name="Beiko R.G."/>
            <person name="Coutinho P."/>
            <person name="Dacks J.B."/>
            <person name="Durnford D.G."/>
            <person name="Fast N.M."/>
            <person name="Green B.R."/>
            <person name="Grisdale C."/>
            <person name="Hempe F."/>
            <person name="Henrissat B."/>
            <person name="Hoppner M.P."/>
            <person name="Ishida K.-I."/>
            <person name="Kim E."/>
            <person name="Koreny L."/>
            <person name="Kroth P.G."/>
            <person name="Liu Y."/>
            <person name="Malik S.-B."/>
            <person name="Maier U.G."/>
            <person name="McRose D."/>
            <person name="Mock T."/>
            <person name="Neilson J.A."/>
            <person name="Onodera N.T."/>
            <person name="Poole A.M."/>
            <person name="Pritham E.J."/>
            <person name="Richards T.A."/>
            <person name="Rocap G."/>
            <person name="Roy S.W."/>
            <person name="Sarai C."/>
            <person name="Schaack S."/>
            <person name="Shirato S."/>
            <person name="Slamovits C.H."/>
            <person name="Spencer D.F."/>
            <person name="Suzuki S."/>
            <person name="Worden A.Z."/>
            <person name="Zauner S."/>
            <person name="Barry K."/>
            <person name="Bell C."/>
            <person name="Bharti A.K."/>
            <person name="Crow J.A."/>
            <person name="Grimwood J."/>
            <person name="Kramer R."/>
            <person name="Lindquist E."/>
            <person name="Lucas S."/>
            <person name="Salamov A."/>
            <person name="McFadden G.I."/>
            <person name="Lane C.E."/>
            <person name="Keeling P.J."/>
            <person name="Gray M.W."/>
            <person name="Grigoriev I.V."/>
            <person name="Archibald J.M."/>
        </authorList>
    </citation>
    <scope>NUCLEOTIDE SEQUENCE</scope>
    <source>
        <strain evidence="17">CCMP2712</strain>
    </source>
</reference>
<keyword evidence="10" id="KW-1015">Disulfide bond</keyword>